<sequence length="66" mass="7317">MNAHELAQILLQGEDLPVVIPALEKNTDAEIIENISILQNDDSPFEYSIFLEGKSPIINEPINIAD</sequence>
<organism evidence="2 3">
    <name type="scientific">Mucilaginibacter phyllosphaerae</name>
    <dbReference type="NCBI Taxonomy" id="1812349"/>
    <lineage>
        <taxon>Bacteria</taxon>
        <taxon>Pseudomonadati</taxon>
        <taxon>Bacteroidota</taxon>
        <taxon>Sphingobacteriia</taxon>
        <taxon>Sphingobacteriales</taxon>
        <taxon>Sphingobacteriaceae</taxon>
        <taxon>Mucilaginibacter</taxon>
    </lineage>
</organism>
<dbReference type="Proteomes" id="UP000583101">
    <property type="component" value="Unassembled WGS sequence"/>
</dbReference>
<protein>
    <submittedName>
        <fullName evidence="2">Uncharacterized protein</fullName>
    </submittedName>
</protein>
<dbReference type="RefSeq" id="WP_134337352.1">
    <property type="nucleotide sequence ID" value="NZ_BMCZ01000005.1"/>
</dbReference>
<dbReference type="Proteomes" id="UP000297248">
    <property type="component" value="Unassembled WGS sequence"/>
</dbReference>
<evidence type="ECO:0000313" key="3">
    <source>
        <dbReference type="Proteomes" id="UP000297248"/>
    </source>
</evidence>
<evidence type="ECO:0000313" key="1">
    <source>
        <dbReference type="EMBL" id="MBB3969906.1"/>
    </source>
</evidence>
<reference evidence="1 4" key="3">
    <citation type="submission" date="2020-08" db="EMBL/GenBank/DDBJ databases">
        <title>Genomic Encyclopedia of Type Strains, Phase IV (KMG-IV): sequencing the most valuable type-strain genomes for metagenomic binning, comparative biology and taxonomic classification.</title>
        <authorList>
            <person name="Goeker M."/>
        </authorList>
    </citation>
    <scope>NUCLEOTIDE SEQUENCE [LARGE SCALE GENOMIC DNA]</scope>
    <source>
        <strain evidence="1 4">DSM 100995</strain>
    </source>
</reference>
<gene>
    <name evidence="2" type="ORF">E2R65_15320</name>
    <name evidence="1" type="ORF">GGR35_002519</name>
</gene>
<proteinExistence type="predicted"/>
<reference evidence="2 3" key="1">
    <citation type="journal article" date="2016" name="Int. J. Syst. Evol. Microbiol.">
        <title>Proposal of Mucilaginibacter phyllosphaerae sp. nov. isolated from the phyllosphere of Galium album.</title>
        <authorList>
            <person name="Aydogan E.L."/>
            <person name="Busse H.J."/>
            <person name="Moser G."/>
            <person name="Muller C."/>
            <person name="Kampfer P."/>
            <person name="Glaeser S.P."/>
        </authorList>
    </citation>
    <scope>NUCLEOTIDE SEQUENCE [LARGE SCALE GENOMIC DNA]</scope>
    <source>
        <strain evidence="2 3">PP-F2FG21</strain>
    </source>
</reference>
<dbReference type="AlphaFoldDB" id="A0A4Y8AA04"/>
<dbReference type="EMBL" id="JACIEG010000004">
    <property type="protein sequence ID" value="MBB3969906.1"/>
    <property type="molecule type" value="Genomic_DNA"/>
</dbReference>
<evidence type="ECO:0000313" key="4">
    <source>
        <dbReference type="Proteomes" id="UP000583101"/>
    </source>
</evidence>
<dbReference type="EMBL" id="SNQG01000005">
    <property type="protein sequence ID" value="TEW65280.1"/>
    <property type="molecule type" value="Genomic_DNA"/>
</dbReference>
<accession>A0A4Y8AA04</accession>
<reference evidence="2" key="2">
    <citation type="submission" date="2019-03" db="EMBL/GenBank/DDBJ databases">
        <authorList>
            <person name="Yan Y.-Q."/>
            <person name="Du Z.-J."/>
        </authorList>
    </citation>
    <scope>NUCLEOTIDE SEQUENCE</scope>
    <source>
        <strain evidence="2">PP-F2FG21</strain>
    </source>
</reference>
<evidence type="ECO:0000313" key="2">
    <source>
        <dbReference type="EMBL" id="TEW65280.1"/>
    </source>
</evidence>
<comment type="caution">
    <text evidence="2">The sequence shown here is derived from an EMBL/GenBank/DDBJ whole genome shotgun (WGS) entry which is preliminary data.</text>
</comment>
<name>A0A4Y8AA04_9SPHI</name>
<keyword evidence="4" id="KW-1185">Reference proteome</keyword>